<protein>
    <submittedName>
        <fullName evidence="1">Uncharacterized protein</fullName>
    </submittedName>
</protein>
<evidence type="ECO:0000313" key="1">
    <source>
        <dbReference type="EMBL" id="MEQ2199854.1"/>
    </source>
</evidence>
<name>A0ABV0QVJ7_9TELE</name>
<dbReference type="Proteomes" id="UP001434883">
    <property type="component" value="Unassembled WGS sequence"/>
</dbReference>
<gene>
    <name evidence="1" type="ORF">XENOCAPTIV_014465</name>
</gene>
<reference evidence="1 2" key="1">
    <citation type="submission" date="2021-06" db="EMBL/GenBank/DDBJ databases">
        <authorList>
            <person name="Palmer J.M."/>
        </authorList>
    </citation>
    <scope>NUCLEOTIDE SEQUENCE [LARGE SCALE GENOMIC DNA]</scope>
    <source>
        <strain evidence="1 2">XC_2019</strain>
        <tissue evidence="1">Muscle</tissue>
    </source>
</reference>
<accession>A0ABV0QVJ7</accession>
<evidence type="ECO:0000313" key="2">
    <source>
        <dbReference type="Proteomes" id="UP001434883"/>
    </source>
</evidence>
<keyword evidence="2" id="KW-1185">Reference proteome</keyword>
<proteinExistence type="predicted"/>
<feature type="non-terminal residue" evidence="1">
    <location>
        <position position="1"/>
    </location>
</feature>
<organism evidence="1 2">
    <name type="scientific">Xenoophorus captivus</name>
    <dbReference type="NCBI Taxonomy" id="1517983"/>
    <lineage>
        <taxon>Eukaryota</taxon>
        <taxon>Metazoa</taxon>
        <taxon>Chordata</taxon>
        <taxon>Craniata</taxon>
        <taxon>Vertebrata</taxon>
        <taxon>Euteleostomi</taxon>
        <taxon>Actinopterygii</taxon>
        <taxon>Neopterygii</taxon>
        <taxon>Teleostei</taxon>
        <taxon>Neoteleostei</taxon>
        <taxon>Acanthomorphata</taxon>
        <taxon>Ovalentaria</taxon>
        <taxon>Atherinomorphae</taxon>
        <taxon>Cyprinodontiformes</taxon>
        <taxon>Goodeidae</taxon>
        <taxon>Xenoophorus</taxon>
    </lineage>
</organism>
<comment type="caution">
    <text evidence="1">The sequence shown here is derived from an EMBL/GenBank/DDBJ whole genome shotgun (WGS) entry which is preliminary data.</text>
</comment>
<sequence length="75" mass="8248">STQHHPGNGYMYGTKMTKSNISVRFFSQIQILEILGGFSGGFSCRSSDSFLLCFSPLSSGMEVRSDVCSVSKDIW</sequence>
<dbReference type="EMBL" id="JAHRIN010025507">
    <property type="protein sequence ID" value="MEQ2199854.1"/>
    <property type="molecule type" value="Genomic_DNA"/>
</dbReference>